<evidence type="ECO:0000313" key="11">
    <source>
        <dbReference type="EMBL" id="PIP04764.1"/>
    </source>
</evidence>
<dbReference type="Gene3D" id="1.10.1050.10">
    <property type="entry name" value="Ribosomal Protein S4 Delta 41, Chain A, domain 1"/>
    <property type="match status" value="1"/>
</dbReference>
<dbReference type="NCBIfam" id="NF003717">
    <property type="entry name" value="PRK05327.1"/>
    <property type="match status" value="1"/>
</dbReference>
<feature type="domain" description="RNA-binding S4" evidence="9">
    <location>
        <begin position="99"/>
        <end position="161"/>
    </location>
</feature>
<dbReference type="AlphaFoldDB" id="A0A2G9XCS3"/>
<keyword evidence="4 7" id="KW-0689">Ribosomal protein</keyword>
<dbReference type="InterPro" id="IPR001912">
    <property type="entry name" value="Ribosomal_uS4_N"/>
</dbReference>
<dbReference type="Pfam" id="PF00163">
    <property type="entry name" value="Ribosomal_S4"/>
    <property type="match status" value="1"/>
</dbReference>
<dbReference type="NCBIfam" id="TIGR01017">
    <property type="entry name" value="rpsD_bact"/>
    <property type="match status" value="1"/>
</dbReference>
<gene>
    <name evidence="7" type="primary">rpsD</name>
    <name evidence="11" type="ORF">COX53_00750</name>
</gene>
<keyword evidence="2 7" id="KW-0699">rRNA-binding</keyword>
<evidence type="ECO:0000256" key="5">
    <source>
        <dbReference type="ARBA" id="ARBA00023274"/>
    </source>
</evidence>
<dbReference type="Pfam" id="PF01479">
    <property type="entry name" value="S4"/>
    <property type="match status" value="1"/>
</dbReference>
<evidence type="ECO:0000256" key="2">
    <source>
        <dbReference type="ARBA" id="ARBA00022730"/>
    </source>
</evidence>
<dbReference type="Gene3D" id="3.10.290.10">
    <property type="entry name" value="RNA-binding S4 domain"/>
    <property type="match status" value="1"/>
</dbReference>
<dbReference type="GO" id="GO:0042274">
    <property type="term" value="P:ribosomal small subunit biogenesis"/>
    <property type="evidence" value="ECO:0007669"/>
    <property type="project" value="TreeGrafter"/>
</dbReference>
<keyword evidence="3 7" id="KW-0694">RNA-binding</keyword>
<reference evidence="11 12" key="1">
    <citation type="submission" date="2017-09" db="EMBL/GenBank/DDBJ databases">
        <title>Depth-based differentiation of microbial function through sediment-hosted aquifers and enrichment of novel symbionts in the deep terrestrial subsurface.</title>
        <authorList>
            <person name="Probst A.J."/>
            <person name="Ladd B."/>
            <person name="Jarett J.K."/>
            <person name="Geller-Mcgrath D.E."/>
            <person name="Sieber C.M."/>
            <person name="Emerson J.B."/>
            <person name="Anantharaman K."/>
            <person name="Thomas B.C."/>
            <person name="Malmstrom R."/>
            <person name="Stieglmeier M."/>
            <person name="Klingl A."/>
            <person name="Woyke T."/>
            <person name="Ryan C.M."/>
            <person name="Banfield J.F."/>
        </authorList>
    </citation>
    <scope>NUCLEOTIDE SEQUENCE [LARGE SCALE GENOMIC DNA]</scope>
    <source>
        <strain evidence="11">CG23_combo_of_CG06-09_8_20_14_all_40_14</strain>
    </source>
</reference>
<dbReference type="SMART" id="SM00363">
    <property type="entry name" value="S4"/>
    <property type="match status" value="1"/>
</dbReference>
<dbReference type="InterPro" id="IPR002942">
    <property type="entry name" value="S4_RNA-bd"/>
</dbReference>
<dbReference type="PANTHER" id="PTHR11831:SF4">
    <property type="entry name" value="SMALL RIBOSOMAL SUBUNIT PROTEIN US4M"/>
    <property type="match status" value="1"/>
</dbReference>
<comment type="similarity">
    <text evidence="1 7 8">Belongs to the universal ribosomal protein uS4 family.</text>
</comment>
<comment type="function">
    <text evidence="7">One of the primary rRNA binding proteins, it binds directly to 16S rRNA where it nucleates assembly of the body of the 30S subunit.</text>
</comment>
<feature type="domain" description="Small ribosomal subunit protein uS4 N-terminal" evidence="10">
    <location>
        <begin position="4"/>
        <end position="98"/>
    </location>
</feature>
<dbReference type="InterPro" id="IPR005709">
    <property type="entry name" value="Ribosomal_uS4_bac-type"/>
</dbReference>
<comment type="subunit">
    <text evidence="7">Part of the 30S ribosomal subunit. Contacts protein S5. The interaction surface between S4 and S5 is involved in control of translational fidelity.</text>
</comment>
<protein>
    <recommendedName>
        <fullName evidence="6 7">Small ribosomal subunit protein uS4</fullName>
    </recommendedName>
</protein>
<evidence type="ECO:0000256" key="6">
    <source>
        <dbReference type="ARBA" id="ARBA00035254"/>
    </source>
</evidence>
<keyword evidence="5 7" id="KW-0687">Ribonucleoprotein</keyword>
<evidence type="ECO:0000256" key="1">
    <source>
        <dbReference type="ARBA" id="ARBA00007465"/>
    </source>
</evidence>
<evidence type="ECO:0000256" key="3">
    <source>
        <dbReference type="ARBA" id="ARBA00022884"/>
    </source>
</evidence>
<evidence type="ECO:0000259" key="10">
    <source>
        <dbReference type="SMART" id="SM01390"/>
    </source>
</evidence>
<evidence type="ECO:0000256" key="8">
    <source>
        <dbReference type="RuleBase" id="RU003699"/>
    </source>
</evidence>
<organism evidence="11 12">
    <name type="scientific">candidate division WWE3 bacterium CG23_combo_of_CG06-09_8_20_14_all_40_14</name>
    <dbReference type="NCBI Taxonomy" id="1975095"/>
    <lineage>
        <taxon>Bacteria</taxon>
        <taxon>Katanobacteria</taxon>
    </lineage>
</organism>
<dbReference type="InterPro" id="IPR022801">
    <property type="entry name" value="Ribosomal_uS4"/>
</dbReference>
<dbReference type="CDD" id="cd00165">
    <property type="entry name" value="S4"/>
    <property type="match status" value="1"/>
</dbReference>
<dbReference type="GO" id="GO:0006412">
    <property type="term" value="P:translation"/>
    <property type="evidence" value="ECO:0007669"/>
    <property type="project" value="UniProtKB-UniRule"/>
</dbReference>
<dbReference type="EMBL" id="PCQY01000010">
    <property type="protein sequence ID" value="PIP04764.1"/>
    <property type="molecule type" value="Genomic_DNA"/>
</dbReference>
<dbReference type="GO" id="GO:0015935">
    <property type="term" value="C:small ribosomal subunit"/>
    <property type="evidence" value="ECO:0007669"/>
    <property type="project" value="InterPro"/>
</dbReference>
<dbReference type="GO" id="GO:0003735">
    <property type="term" value="F:structural constituent of ribosome"/>
    <property type="evidence" value="ECO:0007669"/>
    <property type="project" value="InterPro"/>
</dbReference>
<evidence type="ECO:0000256" key="4">
    <source>
        <dbReference type="ARBA" id="ARBA00022980"/>
    </source>
</evidence>
<dbReference type="Proteomes" id="UP000231388">
    <property type="component" value="Unassembled WGS sequence"/>
</dbReference>
<evidence type="ECO:0000256" key="7">
    <source>
        <dbReference type="HAMAP-Rule" id="MF_01306"/>
    </source>
</evidence>
<sequence>MTKIYLGPKCRLCRREGAKLFLKGARCLSEKCAITKHAIAPGQHGARRKRVSSFGIHLREKQKVKRIYNLSDRQFRNYYKKAAKRPGVTGLYLLQILETRLDNVVYRLGLAESRRHSRLLVGQGKFLLNDKNVKTPSIIVSVGDVIKVANEKGVSLQEDREMPVWIKWSKKAKEGKIARLPEREDIEADIDEQLIVEFYSR</sequence>
<dbReference type="PANTHER" id="PTHR11831">
    <property type="entry name" value="30S 40S RIBOSOMAL PROTEIN"/>
    <property type="match status" value="1"/>
</dbReference>
<comment type="function">
    <text evidence="7">With S5 and S12 plays an important role in translational accuracy.</text>
</comment>
<dbReference type="InterPro" id="IPR036986">
    <property type="entry name" value="S4_RNA-bd_sf"/>
</dbReference>
<dbReference type="SUPFAM" id="SSF55174">
    <property type="entry name" value="Alpha-L RNA-binding motif"/>
    <property type="match status" value="1"/>
</dbReference>
<dbReference type="PROSITE" id="PS00632">
    <property type="entry name" value="RIBOSOMAL_S4"/>
    <property type="match status" value="1"/>
</dbReference>
<dbReference type="SMART" id="SM01390">
    <property type="entry name" value="Ribosomal_S4"/>
    <property type="match status" value="1"/>
</dbReference>
<proteinExistence type="inferred from homology"/>
<dbReference type="FunFam" id="1.10.1050.10:FF:000001">
    <property type="entry name" value="30S ribosomal protein S4"/>
    <property type="match status" value="1"/>
</dbReference>
<evidence type="ECO:0000313" key="12">
    <source>
        <dbReference type="Proteomes" id="UP000231388"/>
    </source>
</evidence>
<name>A0A2G9XCS3_UNCKA</name>
<dbReference type="PROSITE" id="PS50889">
    <property type="entry name" value="S4"/>
    <property type="match status" value="1"/>
</dbReference>
<dbReference type="InterPro" id="IPR018079">
    <property type="entry name" value="Ribosomal_uS4_CS"/>
</dbReference>
<dbReference type="GO" id="GO:0019843">
    <property type="term" value="F:rRNA binding"/>
    <property type="evidence" value="ECO:0007669"/>
    <property type="project" value="UniProtKB-UniRule"/>
</dbReference>
<evidence type="ECO:0000259" key="9">
    <source>
        <dbReference type="SMART" id="SM00363"/>
    </source>
</evidence>
<dbReference type="HAMAP" id="MF_01306_B">
    <property type="entry name" value="Ribosomal_uS4_B"/>
    <property type="match status" value="1"/>
</dbReference>
<comment type="caution">
    <text evidence="11">The sequence shown here is derived from an EMBL/GenBank/DDBJ whole genome shotgun (WGS) entry which is preliminary data.</text>
</comment>
<accession>A0A2G9XCS3</accession>